<dbReference type="InterPro" id="IPR007730">
    <property type="entry name" value="SPOR-like_dom"/>
</dbReference>
<dbReference type="SUPFAM" id="SSF110997">
    <property type="entry name" value="Sporulation related repeat"/>
    <property type="match status" value="1"/>
</dbReference>
<comment type="caution">
    <text evidence="3">The sequence shown here is derived from an EMBL/GenBank/DDBJ whole genome shotgun (WGS) entry which is preliminary data.</text>
</comment>
<dbReference type="Gene3D" id="3.30.70.1070">
    <property type="entry name" value="Sporulation related repeat"/>
    <property type="match status" value="1"/>
</dbReference>
<proteinExistence type="predicted"/>
<dbReference type="InterPro" id="IPR036680">
    <property type="entry name" value="SPOR-like_sf"/>
</dbReference>
<organism evidence="3 4">
    <name type="scientific">Fodinibius salicampi</name>
    <dbReference type="NCBI Taxonomy" id="1920655"/>
    <lineage>
        <taxon>Bacteria</taxon>
        <taxon>Pseudomonadati</taxon>
        <taxon>Balneolota</taxon>
        <taxon>Balneolia</taxon>
        <taxon>Balneolales</taxon>
        <taxon>Balneolaceae</taxon>
        <taxon>Fodinibius</taxon>
    </lineage>
</organism>
<evidence type="ECO:0000256" key="1">
    <source>
        <dbReference type="SAM" id="MobiDB-lite"/>
    </source>
</evidence>
<feature type="domain" description="SPOR" evidence="2">
    <location>
        <begin position="80"/>
        <end position="162"/>
    </location>
</feature>
<keyword evidence="4" id="KW-1185">Reference proteome</keyword>
<evidence type="ECO:0000313" key="4">
    <source>
        <dbReference type="Proteomes" id="UP001207337"/>
    </source>
</evidence>
<sequence>MKRYTILLLAIIFITGGIVGCGPSEEEQRKAEQARQDSLEEVRQQHLEERQDSIARADSIKAAKKAQEAEEEEERMDVAFDEDGNFAVQVEAWRSRRKAEEQIKKWQNRGFENAFVVQHGNEETGDIWFRVRLGRLSTQEAARNLQAQIKENYGANSWVSTAQ</sequence>
<dbReference type="EMBL" id="JAJNDC010000002">
    <property type="protein sequence ID" value="MCW9713030.1"/>
    <property type="molecule type" value="Genomic_DNA"/>
</dbReference>
<reference evidence="3 4" key="1">
    <citation type="submission" date="2021-11" db="EMBL/GenBank/DDBJ databases">
        <title>Aliifidinibius sp. nov., a new bacterium isolated from saline soil.</title>
        <authorList>
            <person name="Galisteo C."/>
            <person name="De La Haba R."/>
            <person name="Sanchez-Porro C."/>
            <person name="Ventosa A."/>
        </authorList>
    </citation>
    <scope>NUCLEOTIDE SEQUENCE [LARGE SCALE GENOMIC DNA]</scope>
    <source>
        <strain evidence="3 4">KACC 190600</strain>
    </source>
</reference>
<feature type="region of interest" description="Disordered" evidence="1">
    <location>
        <begin position="25"/>
        <end position="56"/>
    </location>
</feature>
<dbReference type="RefSeq" id="WP_265789452.1">
    <property type="nucleotide sequence ID" value="NZ_BAABRS010000002.1"/>
</dbReference>
<protein>
    <submittedName>
        <fullName evidence="3">SPOR domain-containing protein</fullName>
    </submittedName>
</protein>
<name>A0ABT3PYW7_9BACT</name>
<dbReference type="Proteomes" id="UP001207337">
    <property type="component" value="Unassembled WGS sequence"/>
</dbReference>
<feature type="compositionally biased region" description="Basic and acidic residues" evidence="1">
    <location>
        <begin position="26"/>
        <end position="56"/>
    </location>
</feature>
<dbReference type="PROSITE" id="PS51724">
    <property type="entry name" value="SPOR"/>
    <property type="match status" value="1"/>
</dbReference>
<accession>A0ABT3PYW7</accession>
<evidence type="ECO:0000313" key="3">
    <source>
        <dbReference type="EMBL" id="MCW9713030.1"/>
    </source>
</evidence>
<dbReference type="PROSITE" id="PS51257">
    <property type="entry name" value="PROKAR_LIPOPROTEIN"/>
    <property type="match status" value="1"/>
</dbReference>
<gene>
    <name evidence="3" type="ORF">LQ318_08940</name>
</gene>
<evidence type="ECO:0000259" key="2">
    <source>
        <dbReference type="PROSITE" id="PS51724"/>
    </source>
</evidence>
<dbReference type="Pfam" id="PF05036">
    <property type="entry name" value="SPOR"/>
    <property type="match status" value="1"/>
</dbReference>